<dbReference type="PANTHER" id="PTHR30040:SF2">
    <property type="entry name" value="FAD:PROTEIN FMN TRANSFERASE"/>
    <property type="match status" value="1"/>
</dbReference>
<dbReference type="Pfam" id="PF02424">
    <property type="entry name" value="ApbE"/>
    <property type="match status" value="1"/>
</dbReference>
<keyword evidence="5 11" id="KW-0808">Transferase</keyword>
<evidence type="ECO:0000256" key="8">
    <source>
        <dbReference type="ARBA" id="ARBA00022842"/>
    </source>
</evidence>
<evidence type="ECO:0000313" key="11">
    <source>
        <dbReference type="EMBL" id="MBC3932398.1"/>
    </source>
</evidence>
<keyword evidence="7" id="KW-0274">FAD</keyword>
<evidence type="ECO:0000256" key="5">
    <source>
        <dbReference type="ARBA" id="ARBA00022679"/>
    </source>
</evidence>
<dbReference type="PANTHER" id="PTHR30040">
    <property type="entry name" value="THIAMINE BIOSYNTHESIS LIPOPROTEIN APBE"/>
    <property type="match status" value="1"/>
</dbReference>
<sequence length="282" mass="30302">MIRRAQPWLGTLVEVAIWDAPTEVSPDWSAAIQAAFQVIAQIHTCMSYHSDGSDIYAFNRATPGACLHLNPHTAQVLQAATLLQQQTGGIFDLRVASRLACLSMLPSHTRVPQYVPDQQAFRFVDELCIEKLSDDWLDVGGIAKGYAVDQAIKVLKNFAVDRACINAGGDLGVIGEQTVFIRDPQAPSHMAMSLTLSQQCMATSASYFSQRCGSTDPAADTGIASALIDGRNGNQISSGKSYSVIADQCMIADALTKLIATTGNQADACLDLWRARAIILPS</sequence>
<evidence type="ECO:0000256" key="10">
    <source>
        <dbReference type="ARBA" id="ARBA00048540"/>
    </source>
</evidence>
<keyword evidence="8" id="KW-0460">Magnesium</keyword>
<evidence type="ECO:0000256" key="3">
    <source>
        <dbReference type="ARBA" id="ARBA00016337"/>
    </source>
</evidence>
<dbReference type="SUPFAM" id="SSF143631">
    <property type="entry name" value="ApbE-like"/>
    <property type="match status" value="1"/>
</dbReference>
<evidence type="ECO:0000256" key="9">
    <source>
        <dbReference type="ARBA" id="ARBA00031306"/>
    </source>
</evidence>
<evidence type="ECO:0000256" key="6">
    <source>
        <dbReference type="ARBA" id="ARBA00022723"/>
    </source>
</evidence>
<accession>A0ABR7A6F7</accession>
<protein>
    <recommendedName>
        <fullName evidence="3">FAD:protein FMN transferase</fullName>
        <ecNumber evidence="2">2.7.1.180</ecNumber>
    </recommendedName>
    <alternativeName>
        <fullName evidence="9">Flavin transferase</fullName>
    </alternativeName>
</protein>
<evidence type="ECO:0000256" key="7">
    <source>
        <dbReference type="ARBA" id="ARBA00022827"/>
    </source>
</evidence>
<dbReference type="EMBL" id="JACOGD010000006">
    <property type="protein sequence ID" value="MBC3932398.1"/>
    <property type="molecule type" value="Genomic_DNA"/>
</dbReference>
<dbReference type="EC" id="2.7.1.180" evidence="2"/>
<organism evidence="11 12">
    <name type="scientific">Undibacterium curvum</name>
    <dbReference type="NCBI Taxonomy" id="2762294"/>
    <lineage>
        <taxon>Bacteria</taxon>
        <taxon>Pseudomonadati</taxon>
        <taxon>Pseudomonadota</taxon>
        <taxon>Betaproteobacteria</taxon>
        <taxon>Burkholderiales</taxon>
        <taxon>Oxalobacteraceae</taxon>
        <taxon>Undibacterium</taxon>
    </lineage>
</organism>
<reference evidence="11 12" key="1">
    <citation type="submission" date="2020-08" db="EMBL/GenBank/DDBJ databases">
        <title>Novel species isolated from subtropical streams in China.</title>
        <authorList>
            <person name="Lu H."/>
        </authorList>
    </citation>
    <scope>NUCLEOTIDE SEQUENCE [LARGE SCALE GENOMIC DNA]</scope>
    <source>
        <strain evidence="11 12">CY22W</strain>
    </source>
</reference>
<proteinExistence type="predicted"/>
<name>A0ABR7A6F7_9BURK</name>
<keyword evidence="4" id="KW-0285">Flavoprotein</keyword>
<gene>
    <name evidence="11" type="ORF">H8K43_11985</name>
</gene>
<dbReference type="GO" id="GO:0016740">
    <property type="term" value="F:transferase activity"/>
    <property type="evidence" value="ECO:0007669"/>
    <property type="project" value="UniProtKB-KW"/>
</dbReference>
<evidence type="ECO:0000256" key="1">
    <source>
        <dbReference type="ARBA" id="ARBA00001946"/>
    </source>
</evidence>
<dbReference type="InterPro" id="IPR003374">
    <property type="entry name" value="ApbE-like_sf"/>
</dbReference>
<keyword evidence="6" id="KW-0479">Metal-binding</keyword>
<dbReference type="Proteomes" id="UP000654304">
    <property type="component" value="Unassembled WGS sequence"/>
</dbReference>
<comment type="catalytic activity">
    <reaction evidence="10">
        <text>L-threonyl-[protein] + FAD = FMN-L-threonyl-[protein] + AMP + H(+)</text>
        <dbReference type="Rhea" id="RHEA:36847"/>
        <dbReference type="Rhea" id="RHEA-COMP:11060"/>
        <dbReference type="Rhea" id="RHEA-COMP:11061"/>
        <dbReference type="ChEBI" id="CHEBI:15378"/>
        <dbReference type="ChEBI" id="CHEBI:30013"/>
        <dbReference type="ChEBI" id="CHEBI:57692"/>
        <dbReference type="ChEBI" id="CHEBI:74257"/>
        <dbReference type="ChEBI" id="CHEBI:456215"/>
        <dbReference type="EC" id="2.7.1.180"/>
    </reaction>
</comment>
<dbReference type="RefSeq" id="WP_186904063.1">
    <property type="nucleotide sequence ID" value="NZ_JACOGD010000006.1"/>
</dbReference>
<dbReference type="Gene3D" id="3.10.520.10">
    <property type="entry name" value="ApbE-like domains"/>
    <property type="match status" value="1"/>
</dbReference>
<evidence type="ECO:0000313" key="12">
    <source>
        <dbReference type="Proteomes" id="UP000654304"/>
    </source>
</evidence>
<evidence type="ECO:0000256" key="2">
    <source>
        <dbReference type="ARBA" id="ARBA00011955"/>
    </source>
</evidence>
<evidence type="ECO:0000256" key="4">
    <source>
        <dbReference type="ARBA" id="ARBA00022630"/>
    </source>
</evidence>
<comment type="cofactor">
    <cofactor evidence="1">
        <name>Mg(2+)</name>
        <dbReference type="ChEBI" id="CHEBI:18420"/>
    </cofactor>
</comment>
<keyword evidence="12" id="KW-1185">Reference proteome</keyword>
<dbReference type="InterPro" id="IPR024932">
    <property type="entry name" value="ApbE"/>
</dbReference>
<comment type="caution">
    <text evidence="11">The sequence shown here is derived from an EMBL/GenBank/DDBJ whole genome shotgun (WGS) entry which is preliminary data.</text>
</comment>